<evidence type="ECO:0000256" key="2">
    <source>
        <dbReference type="SAM" id="MobiDB-lite"/>
    </source>
</evidence>
<keyword evidence="1" id="KW-0479">Metal-binding</keyword>
<name>A0A072VPY0_MEDTR</name>
<feature type="region of interest" description="Disordered" evidence="2">
    <location>
        <begin position="370"/>
        <end position="391"/>
    </location>
</feature>
<keyword evidence="6" id="KW-1185">Reference proteome</keyword>
<evidence type="ECO:0000313" key="6">
    <source>
        <dbReference type="Proteomes" id="UP000002051"/>
    </source>
</evidence>
<dbReference type="SUPFAM" id="SSF57850">
    <property type="entry name" value="RING/U-box"/>
    <property type="match status" value="1"/>
</dbReference>
<dbReference type="ExpressionAtlas" id="A0A072VPY0">
    <property type="expression patterns" value="differential"/>
</dbReference>
<dbReference type="InterPro" id="IPR013083">
    <property type="entry name" value="Znf_RING/FYVE/PHD"/>
</dbReference>
<reference evidence="4 6" key="2">
    <citation type="journal article" date="2014" name="BMC Genomics">
        <title>An improved genome release (version Mt4.0) for the model legume Medicago truncatula.</title>
        <authorList>
            <person name="Tang H."/>
            <person name="Krishnakumar V."/>
            <person name="Bidwell S."/>
            <person name="Rosen B."/>
            <person name="Chan A."/>
            <person name="Zhou S."/>
            <person name="Gentzbittel L."/>
            <person name="Childs K.L."/>
            <person name="Yandell M."/>
            <person name="Gundlach H."/>
            <person name="Mayer K.F."/>
            <person name="Schwartz D.C."/>
            <person name="Town C.D."/>
        </authorList>
    </citation>
    <scope>GENOME REANNOTATION</scope>
    <source>
        <strain evidence="4">A17</strain>
        <strain evidence="5 6">cv. Jemalong A17</strain>
    </source>
</reference>
<dbReference type="Proteomes" id="UP000002051">
    <property type="component" value="Unassembled WGS sequence"/>
</dbReference>
<organism evidence="4 6">
    <name type="scientific">Medicago truncatula</name>
    <name type="common">Barrel medic</name>
    <name type="synonym">Medicago tribuloides</name>
    <dbReference type="NCBI Taxonomy" id="3880"/>
    <lineage>
        <taxon>Eukaryota</taxon>
        <taxon>Viridiplantae</taxon>
        <taxon>Streptophyta</taxon>
        <taxon>Embryophyta</taxon>
        <taxon>Tracheophyta</taxon>
        <taxon>Spermatophyta</taxon>
        <taxon>Magnoliopsida</taxon>
        <taxon>eudicotyledons</taxon>
        <taxon>Gunneridae</taxon>
        <taxon>Pentapetalae</taxon>
        <taxon>rosids</taxon>
        <taxon>fabids</taxon>
        <taxon>Fabales</taxon>
        <taxon>Fabaceae</taxon>
        <taxon>Papilionoideae</taxon>
        <taxon>50 kb inversion clade</taxon>
        <taxon>NPAAA clade</taxon>
        <taxon>Hologalegina</taxon>
        <taxon>IRL clade</taxon>
        <taxon>Trifolieae</taxon>
        <taxon>Medicago</taxon>
    </lineage>
</organism>
<dbReference type="Gene3D" id="3.30.40.10">
    <property type="entry name" value="Zinc/RING finger domain, C3HC4 (zinc finger)"/>
    <property type="match status" value="1"/>
</dbReference>
<dbReference type="SMART" id="SM00184">
    <property type="entry name" value="RING"/>
    <property type="match status" value="1"/>
</dbReference>
<keyword evidence="1" id="KW-0862">Zinc</keyword>
<dbReference type="PROSITE" id="PS50089">
    <property type="entry name" value="ZF_RING_2"/>
    <property type="match status" value="1"/>
</dbReference>
<accession>A0A072VPY0</accession>
<sequence>MTEKNSIITVSGIMGSACCVPAKNHNVTKSTGGESLDRDVTRSPSWSFRRDSRGRSMKFSVDEALAENIMTPSSDLSMSSYFSTVVKDPGESSIPNHSFSLPSIFPTPTAGPSSSRDHRHHHSNSTPTRWAHRSLGQLSDNQMITYLKSPDSSTFEGRASFVLSTYSNEVEAGSQCGSSDRWSVHTFSELVSSSQRGRWSFDSECFGSGRRKISASSSRLSNSSSMDLQSCGICMRPLCDKSAGINQKFIANIDLSSVAILACKHVFHAECLEPMTDDADKYDPPCPICMVDDKHSSKGSKKGFWAEAETKAKNLKISRKRVVDSYLDGGSDVFDRQEDIELRGKVSKSEASSSTRSSVGKPFSLVSKWKRSLSEDDSPRNKGIWPRYRKS</sequence>
<evidence type="ECO:0000256" key="1">
    <source>
        <dbReference type="PROSITE-ProRule" id="PRU00175"/>
    </source>
</evidence>
<gene>
    <name evidence="5" type="primary">25482179</name>
    <name evidence="4" type="ordered locus">MTR_1g022505</name>
</gene>
<feature type="region of interest" description="Disordered" evidence="2">
    <location>
        <begin position="29"/>
        <end position="49"/>
    </location>
</feature>
<evidence type="ECO:0000313" key="5">
    <source>
        <dbReference type="EnsemblPlants" id="KEH40190"/>
    </source>
</evidence>
<protein>
    <submittedName>
        <fullName evidence="4">C3HC4-type RING zinc finger protein</fullName>
    </submittedName>
</protein>
<feature type="region of interest" description="Disordered" evidence="2">
    <location>
        <begin position="97"/>
        <end position="131"/>
    </location>
</feature>
<evidence type="ECO:0000313" key="4">
    <source>
        <dbReference type="EMBL" id="KEH40190.1"/>
    </source>
</evidence>
<dbReference type="InterPro" id="IPR001841">
    <property type="entry name" value="Znf_RING"/>
</dbReference>
<dbReference type="EnsemblPlants" id="KEH40190">
    <property type="protein sequence ID" value="KEH40190"/>
    <property type="gene ID" value="MTR_1g022505"/>
</dbReference>
<keyword evidence="1" id="KW-0863">Zinc-finger</keyword>
<dbReference type="STRING" id="3880.A0A072VPY0"/>
<dbReference type="GO" id="GO:0008270">
    <property type="term" value="F:zinc ion binding"/>
    <property type="evidence" value="ECO:0007669"/>
    <property type="project" value="UniProtKB-KW"/>
</dbReference>
<reference evidence="5" key="3">
    <citation type="submission" date="2015-04" db="UniProtKB">
        <authorList>
            <consortium name="EnsemblPlants"/>
        </authorList>
    </citation>
    <scope>IDENTIFICATION</scope>
    <source>
        <strain evidence="5">cv. Jemalong A17</strain>
    </source>
</reference>
<dbReference type="PANTHER" id="PTHR31150">
    <property type="entry name" value="EXPRESSED PROTEIN"/>
    <property type="match status" value="1"/>
</dbReference>
<feature type="domain" description="RING-type" evidence="3">
    <location>
        <begin position="231"/>
        <end position="289"/>
    </location>
</feature>
<dbReference type="PROSITE" id="PS51257">
    <property type="entry name" value="PROKAR_LIPOPROTEIN"/>
    <property type="match status" value="1"/>
</dbReference>
<dbReference type="EMBL" id="CM001217">
    <property type="protein sequence ID" value="KEH40190.1"/>
    <property type="molecule type" value="Genomic_DNA"/>
</dbReference>
<reference evidence="4 6" key="1">
    <citation type="journal article" date="2011" name="Nature">
        <title>The Medicago genome provides insight into the evolution of rhizobial symbioses.</title>
        <authorList>
            <person name="Young N.D."/>
            <person name="Debelle F."/>
            <person name="Oldroyd G.E."/>
            <person name="Geurts R."/>
            <person name="Cannon S.B."/>
            <person name="Udvardi M.K."/>
            <person name="Benedito V.A."/>
            <person name="Mayer K.F."/>
            <person name="Gouzy J."/>
            <person name="Schoof H."/>
            <person name="Van de Peer Y."/>
            <person name="Proost S."/>
            <person name="Cook D.R."/>
            <person name="Meyers B.C."/>
            <person name="Spannagl M."/>
            <person name="Cheung F."/>
            <person name="De Mita S."/>
            <person name="Krishnakumar V."/>
            <person name="Gundlach H."/>
            <person name="Zhou S."/>
            <person name="Mudge J."/>
            <person name="Bharti A.K."/>
            <person name="Murray J.D."/>
            <person name="Naoumkina M.A."/>
            <person name="Rosen B."/>
            <person name="Silverstein K.A."/>
            <person name="Tang H."/>
            <person name="Rombauts S."/>
            <person name="Zhao P.X."/>
            <person name="Zhou P."/>
            <person name="Barbe V."/>
            <person name="Bardou P."/>
            <person name="Bechner M."/>
            <person name="Bellec A."/>
            <person name="Berger A."/>
            <person name="Berges H."/>
            <person name="Bidwell S."/>
            <person name="Bisseling T."/>
            <person name="Choisne N."/>
            <person name="Couloux A."/>
            <person name="Denny R."/>
            <person name="Deshpande S."/>
            <person name="Dai X."/>
            <person name="Doyle J.J."/>
            <person name="Dudez A.M."/>
            <person name="Farmer A.D."/>
            <person name="Fouteau S."/>
            <person name="Franken C."/>
            <person name="Gibelin C."/>
            <person name="Gish J."/>
            <person name="Goldstein S."/>
            <person name="Gonzalez A.J."/>
            <person name="Green P.J."/>
            <person name="Hallab A."/>
            <person name="Hartog M."/>
            <person name="Hua A."/>
            <person name="Humphray S.J."/>
            <person name="Jeong D.H."/>
            <person name="Jing Y."/>
            <person name="Jocker A."/>
            <person name="Kenton S.M."/>
            <person name="Kim D.J."/>
            <person name="Klee K."/>
            <person name="Lai H."/>
            <person name="Lang C."/>
            <person name="Lin S."/>
            <person name="Macmil S.L."/>
            <person name="Magdelenat G."/>
            <person name="Matthews L."/>
            <person name="McCorrison J."/>
            <person name="Monaghan E.L."/>
            <person name="Mun J.H."/>
            <person name="Najar F.Z."/>
            <person name="Nicholson C."/>
            <person name="Noirot C."/>
            <person name="O'Bleness M."/>
            <person name="Paule C.R."/>
            <person name="Poulain J."/>
            <person name="Prion F."/>
            <person name="Qin B."/>
            <person name="Qu C."/>
            <person name="Retzel E.F."/>
            <person name="Riddle C."/>
            <person name="Sallet E."/>
            <person name="Samain S."/>
            <person name="Samson N."/>
            <person name="Sanders I."/>
            <person name="Saurat O."/>
            <person name="Scarpelli C."/>
            <person name="Schiex T."/>
            <person name="Segurens B."/>
            <person name="Severin A.J."/>
            <person name="Sherrier D.J."/>
            <person name="Shi R."/>
            <person name="Sims S."/>
            <person name="Singer S.R."/>
            <person name="Sinharoy S."/>
            <person name="Sterck L."/>
            <person name="Viollet A."/>
            <person name="Wang B.B."/>
            <person name="Wang K."/>
            <person name="Wang M."/>
            <person name="Wang X."/>
            <person name="Warfsmann J."/>
            <person name="Weissenbach J."/>
            <person name="White D.D."/>
            <person name="White J.D."/>
            <person name="Wiley G.B."/>
            <person name="Wincker P."/>
            <person name="Xing Y."/>
            <person name="Yang L."/>
            <person name="Yao Z."/>
            <person name="Ying F."/>
            <person name="Zhai J."/>
            <person name="Zhou L."/>
            <person name="Zuber A."/>
            <person name="Denarie J."/>
            <person name="Dixon R.A."/>
            <person name="May G.D."/>
            <person name="Schwartz D.C."/>
            <person name="Rogers J."/>
            <person name="Quetier F."/>
            <person name="Town C.D."/>
            <person name="Roe B.A."/>
        </authorList>
    </citation>
    <scope>NUCLEOTIDE SEQUENCE [LARGE SCALE GENOMIC DNA]</scope>
    <source>
        <strain evidence="4">A17</strain>
        <strain evidence="5 6">cv. Jemalong A17</strain>
    </source>
</reference>
<proteinExistence type="predicted"/>
<dbReference type="OrthoDB" id="1938835at2759"/>
<dbReference type="AlphaFoldDB" id="A0A072VPY0"/>
<evidence type="ECO:0000259" key="3">
    <source>
        <dbReference type="PROSITE" id="PS50089"/>
    </source>
</evidence>
<dbReference type="PANTHER" id="PTHR31150:SF25">
    <property type="entry name" value="C3HC4-TYPE RING ZINC FINGER PROTEIN"/>
    <property type="match status" value="1"/>
</dbReference>